<proteinExistence type="predicted"/>
<sequence>MGYTSRNNNKDRQRSGRHDPELRQYREERPARVGGMNRQHDGSHWDYTNTERSDISSRPLNPANEQQKKPDNKRREKERKAREAKAAKEAKQREKDAARKQKEAARAASKKKTSNSNNNKAPNTPSTPSKANLLNPSGSANNTPTKPHRGATYNNHHDEDNMTELTATSYSQPYTNASSAQQSDSYYSSYRPHAVPDYPVPPPMTTTPPQVGAGRHHRSRDSGHGNGSGTPRASGEHSRNHSRTRRSGSASPRKQHRGGYYESGGERSRQHSRSRPVAESSSYTATSDSGTKVYPCHIPGLSSSSSSNGGGGGGGARDGIERRDFVGVRPEDS</sequence>
<name>A0ACC3D1N1_9PEZI</name>
<evidence type="ECO:0000313" key="2">
    <source>
        <dbReference type="Proteomes" id="UP001186974"/>
    </source>
</evidence>
<evidence type="ECO:0000313" key="1">
    <source>
        <dbReference type="EMBL" id="KAK3060375.1"/>
    </source>
</evidence>
<accession>A0ACC3D1N1</accession>
<feature type="non-terminal residue" evidence="1">
    <location>
        <position position="333"/>
    </location>
</feature>
<keyword evidence="2" id="KW-1185">Reference proteome</keyword>
<gene>
    <name evidence="1" type="ORF">LTS18_008677</name>
</gene>
<dbReference type="EMBL" id="JAWDJW010008617">
    <property type="protein sequence ID" value="KAK3060375.1"/>
    <property type="molecule type" value="Genomic_DNA"/>
</dbReference>
<dbReference type="Proteomes" id="UP001186974">
    <property type="component" value="Unassembled WGS sequence"/>
</dbReference>
<protein>
    <submittedName>
        <fullName evidence="1">Uncharacterized protein</fullName>
    </submittedName>
</protein>
<reference evidence="1" key="1">
    <citation type="submission" date="2024-09" db="EMBL/GenBank/DDBJ databases">
        <title>Black Yeasts Isolated from many extreme environments.</title>
        <authorList>
            <person name="Coleine C."/>
            <person name="Stajich J.E."/>
            <person name="Selbmann L."/>
        </authorList>
    </citation>
    <scope>NUCLEOTIDE SEQUENCE</scope>
    <source>
        <strain evidence="1">CCFEE 5737</strain>
    </source>
</reference>
<comment type="caution">
    <text evidence="1">The sequence shown here is derived from an EMBL/GenBank/DDBJ whole genome shotgun (WGS) entry which is preliminary data.</text>
</comment>
<organism evidence="1 2">
    <name type="scientific">Coniosporium uncinatum</name>
    <dbReference type="NCBI Taxonomy" id="93489"/>
    <lineage>
        <taxon>Eukaryota</taxon>
        <taxon>Fungi</taxon>
        <taxon>Dikarya</taxon>
        <taxon>Ascomycota</taxon>
        <taxon>Pezizomycotina</taxon>
        <taxon>Dothideomycetes</taxon>
        <taxon>Dothideomycetes incertae sedis</taxon>
        <taxon>Coniosporium</taxon>
    </lineage>
</organism>